<proteinExistence type="predicted"/>
<dbReference type="Proteomes" id="UP000479000">
    <property type="component" value="Unassembled WGS sequence"/>
</dbReference>
<accession>A0A6H5HT70</accession>
<keyword evidence="2" id="KW-1133">Transmembrane helix</keyword>
<feature type="region of interest" description="Disordered" evidence="1">
    <location>
        <begin position="447"/>
        <end position="476"/>
    </location>
</feature>
<keyword evidence="2" id="KW-0472">Membrane</keyword>
<dbReference type="AlphaFoldDB" id="A0A6H5HT70"/>
<gene>
    <name evidence="3" type="ORF">NTEN_LOCUS22076</name>
</gene>
<feature type="transmembrane region" description="Helical" evidence="2">
    <location>
        <begin position="393"/>
        <end position="416"/>
    </location>
</feature>
<dbReference type="OrthoDB" id="10666222at2759"/>
<feature type="compositionally biased region" description="Basic residues" evidence="1">
    <location>
        <begin position="451"/>
        <end position="464"/>
    </location>
</feature>
<evidence type="ECO:0000256" key="2">
    <source>
        <dbReference type="SAM" id="Phobius"/>
    </source>
</evidence>
<protein>
    <submittedName>
        <fullName evidence="3">Uncharacterized protein</fullName>
    </submittedName>
</protein>
<evidence type="ECO:0000313" key="3">
    <source>
        <dbReference type="EMBL" id="CAB0018167.1"/>
    </source>
</evidence>
<reference evidence="3 4" key="1">
    <citation type="submission" date="2020-02" db="EMBL/GenBank/DDBJ databases">
        <authorList>
            <person name="Ferguson B K."/>
        </authorList>
    </citation>
    <scope>NUCLEOTIDE SEQUENCE [LARGE SCALE GENOMIC DNA]</scope>
</reference>
<organism evidence="3 4">
    <name type="scientific">Nesidiocoris tenuis</name>
    <dbReference type="NCBI Taxonomy" id="355587"/>
    <lineage>
        <taxon>Eukaryota</taxon>
        <taxon>Metazoa</taxon>
        <taxon>Ecdysozoa</taxon>
        <taxon>Arthropoda</taxon>
        <taxon>Hexapoda</taxon>
        <taxon>Insecta</taxon>
        <taxon>Pterygota</taxon>
        <taxon>Neoptera</taxon>
        <taxon>Paraneoptera</taxon>
        <taxon>Hemiptera</taxon>
        <taxon>Heteroptera</taxon>
        <taxon>Panheteroptera</taxon>
        <taxon>Cimicomorpha</taxon>
        <taxon>Miridae</taxon>
        <taxon>Dicyphina</taxon>
        <taxon>Nesidiocoris</taxon>
    </lineage>
</organism>
<sequence>MFFLHSRIDFSNNKKEPTSKAPPKQDENTRILVPDTGKEVKQNKQFRCHDSLCVKTRHYHHHGKTRPSPKSATKVTTNVSHYYPWPSSVEQLLVCYARYSSSCSSSTGCARKTKARTHWMNPNAPQRPIPTRRIPIENSTPEGTLLPPPHLHSSHCHSRAYGSYHEYCSFEALLGDIGFRKCVELLKSMPDQTHQLEMLADLQDKMDSAWVSYALQSRLNMNDTSVESPDYIARRHRKLDTLMDELAIEVGLNREVLASRRGDRGSVANRIRRSLIASINSKLDGVRDDLQERMETSDRKSAEKFEQEIEKQVKKADESDALDRVQIHMNGTGEDEDVVISWRIKSPPAIILLHVSADLDNADGAGTVSKATKCDDPPQESIAEFVNDTYNILIIWSLMSLMVLAGLLFCATYYLLRATRSFAASVQRKTCSRSQLLPTEESGVVVQSAKHQNKQRSKSKKSMVKRYESCSTCGDE</sequence>
<dbReference type="EMBL" id="CADCXU010032279">
    <property type="protein sequence ID" value="CAB0018167.1"/>
    <property type="molecule type" value="Genomic_DNA"/>
</dbReference>
<keyword evidence="2" id="KW-0812">Transmembrane</keyword>
<evidence type="ECO:0000256" key="1">
    <source>
        <dbReference type="SAM" id="MobiDB-lite"/>
    </source>
</evidence>
<evidence type="ECO:0000313" key="4">
    <source>
        <dbReference type="Proteomes" id="UP000479000"/>
    </source>
</evidence>
<name>A0A6H5HT70_9HEMI</name>
<keyword evidence="4" id="KW-1185">Reference proteome</keyword>